<dbReference type="InterPro" id="IPR026444">
    <property type="entry name" value="Secre_tail"/>
</dbReference>
<protein>
    <recommendedName>
        <fullName evidence="1">Secretion system C-terminal sorting domain-containing protein</fullName>
    </recommendedName>
</protein>
<evidence type="ECO:0000313" key="2">
    <source>
        <dbReference type="EMBL" id="OYD16262.1"/>
    </source>
</evidence>
<name>A0A235BVJ0_UNCW3</name>
<feature type="non-terminal residue" evidence="2">
    <location>
        <position position="1"/>
    </location>
</feature>
<dbReference type="AlphaFoldDB" id="A0A235BVJ0"/>
<proteinExistence type="predicted"/>
<dbReference type="NCBIfam" id="TIGR04183">
    <property type="entry name" value="Por_Secre_tail"/>
    <property type="match status" value="1"/>
</dbReference>
<feature type="domain" description="Secretion system C-terminal sorting" evidence="1">
    <location>
        <begin position="60"/>
        <end position="136"/>
    </location>
</feature>
<organism evidence="2 3">
    <name type="scientific">candidate division WOR-3 bacterium JGI_Cruoil_03_44_89</name>
    <dbReference type="NCBI Taxonomy" id="1973748"/>
    <lineage>
        <taxon>Bacteria</taxon>
        <taxon>Bacteria division WOR-3</taxon>
    </lineage>
</organism>
<evidence type="ECO:0000259" key="1">
    <source>
        <dbReference type="Pfam" id="PF18962"/>
    </source>
</evidence>
<dbReference type="Proteomes" id="UP000215215">
    <property type="component" value="Unassembled WGS sequence"/>
</dbReference>
<accession>A0A235BVJ0</accession>
<dbReference type="Gene3D" id="2.60.40.4070">
    <property type="match status" value="1"/>
</dbReference>
<sequence length="138" mass="15402">CTYFPIQYIGTLETQVVVGEDTIYADTLLQNTLMRNIFSYLEVGVEESTEPVVYRLPVVSPNPLSRPTTISFSIPRTEYVSMKVYDVTGSLVSTLVNKRLTAGTHSLTVDTKKLASGVYFLRMDAEGFSGTRKFVVMK</sequence>
<dbReference type="Pfam" id="PF18962">
    <property type="entry name" value="Por_Secre_tail"/>
    <property type="match status" value="1"/>
</dbReference>
<evidence type="ECO:0000313" key="3">
    <source>
        <dbReference type="Proteomes" id="UP000215215"/>
    </source>
</evidence>
<gene>
    <name evidence="2" type="ORF">CH333_03815</name>
</gene>
<reference evidence="2 3" key="1">
    <citation type="submission" date="2017-07" db="EMBL/GenBank/DDBJ databases">
        <title>Recovery of genomes from metagenomes via a dereplication, aggregation, and scoring strategy.</title>
        <authorList>
            <person name="Sieber C.M."/>
            <person name="Probst A.J."/>
            <person name="Sharrar A."/>
            <person name="Thomas B.C."/>
            <person name="Hess M."/>
            <person name="Tringe S.G."/>
            <person name="Banfield J.F."/>
        </authorList>
    </citation>
    <scope>NUCLEOTIDE SEQUENCE [LARGE SCALE GENOMIC DNA]</scope>
    <source>
        <strain evidence="2">JGI_Cruoil_03_44_89</strain>
    </source>
</reference>
<dbReference type="EMBL" id="NOZQ01000075">
    <property type="protein sequence ID" value="OYD16262.1"/>
    <property type="molecule type" value="Genomic_DNA"/>
</dbReference>
<comment type="caution">
    <text evidence="2">The sequence shown here is derived from an EMBL/GenBank/DDBJ whole genome shotgun (WGS) entry which is preliminary data.</text>
</comment>